<name>A0A8R7PAM2_TRIUA</name>
<evidence type="ECO:0000313" key="7">
    <source>
        <dbReference type="EnsemblPlants" id="TuG1812G0200001230.01.T02"/>
    </source>
</evidence>
<dbReference type="PRINTS" id="PR00750">
    <property type="entry name" value="BETAAMYLASE"/>
</dbReference>
<evidence type="ECO:0000256" key="4">
    <source>
        <dbReference type="PIRSR" id="PIRSR601554-1"/>
    </source>
</evidence>
<reference evidence="7" key="2">
    <citation type="submission" date="2018-03" db="EMBL/GenBank/DDBJ databases">
        <title>The Triticum urartu genome reveals the dynamic nature of wheat genome evolution.</title>
        <authorList>
            <person name="Ling H."/>
            <person name="Ma B."/>
            <person name="Shi X."/>
            <person name="Liu H."/>
            <person name="Dong L."/>
            <person name="Sun H."/>
            <person name="Cao Y."/>
            <person name="Gao Q."/>
            <person name="Zheng S."/>
            <person name="Li Y."/>
            <person name="Yu Y."/>
            <person name="Du H."/>
            <person name="Qi M."/>
            <person name="Li Y."/>
            <person name="Yu H."/>
            <person name="Cui Y."/>
            <person name="Wang N."/>
            <person name="Chen C."/>
            <person name="Wu H."/>
            <person name="Zhao Y."/>
            <person name="Zhang J."/>
            <person name="Li Y."/>
            <person name="Zhou W."/>
            <person name="Zhang B."/>
            <person name="Hu W."/>
            <person name="Eijk M."/>
            <person name="Tang J."/>
            <person name="Witsenboer H."/>
            <person name="Zhao S."/>
            <person name="Li Z."/>
            <person name="Zhang A."/>
            <person name="Wang D."/>
            <person name="Liang C."/>
        </authorList>
    </citation>
    <scope>NUCLEOTIDE SEQUENCE [LARGE SCALE GENOMIC DNA]</scope>
    <source>
        <strain evidence="7">cv. G1812</strain>
    </source>
</reference>
<evidence type="ECO:0000256" key="2">
    <source>
        <dbReference type="ARBA" id="ARBA00023277"/>
    </source>
</evidence>
<protein>
    <recommendedName>
        <fullName evidence="5">Beta-amylase</fullName>
        <ecNumber evidence="5">3.2.1.2</ecNumber>
    </recommendedName>
</protein>
<dbReference type="Pfam" id="PF01373">
    <property type="entry name" value="Glyco_hydro_14"/>
    <property type="match status" value="1"/>
</dbReference>
<dbReference type="Gramene" id="TuG1812G0200001230.01.T02">
    <property type="protein sequence ID" value="TuG1812G0200001230.01.T02"/>
    <property type="gene ID" value="TuG1812G0200001230.01"/>
</dbReference>
<dbReference type="Gene3D" id="3.20.20.80">
    <property type="entry name" value="Glycosidases"/>
    <property type="match status" value="1"/>
</dbReference>
<evidence type="ECO:0000256" key="3">
    <source>
        <dbReference type="ARBA" id="ARBA00023326"/>
    </source>
</evidence>
<dbReference type="InterPro" id="IPR001554">
    <property type="entry name" value="Glyco_hydro_14"/>
</dbReference>
<reference evidence="7" key="3">
    <citation type="submission" date="2022-06" db="UniProtKB">
        <authorList>
            <consortium name="EnsemblPlants"/>
        </authorList>
    </citation>
    <scope>IDENTIFICATION</scope>
</reference>
<feature type="active site" description="Proton acceptor" evidence="4">
    <location>
        <position position="466"/>
    </location>
</feature>
<comment type="catalytic activity">
    <reaction evidence="5">
        <text>Hydrolysis of (1-&gt;4)-alpha-D-glucosidic linkages in polysaccharides so as to remove successive maltose units from the non-reducing ends of the chains.</text>
        <dbReference type="EC" id="3.2.1.2"/>
    </reaction>
</comment>
<proteinExistence type="inferred from homology"/>
<comment type="similarity">
    <text evidence="1 5">Belongs to the glycosyl hydrolase 14 family.</text>
</comment>
<organism evidence="7 8">
    <name type="scientific">Triticum urartu</name>
    <name type="common">Red wild einkorn</name>
    <name type="synonym">Crithodium urartu</name>
    <dbReference type="NCBI Taxonomy" id="4572"/>
    <lineage>
        <taxon>Eukaryota</taxon>
        <taxon>Viridiplantae</taxon>
        <taxon>Streptophyta</taxon>
        <taxon>Embryophyta</taxon>
        <taxon>Tracheophyta</taxon>
        <taxon>Spermatophyta</taxon>
        <taxon>Magnoliopsida</taxon>
        <taxon>Liliopsida</taxon>
        <taxon>Poales</taxon>
        <taxon>Poaceae</taxon>
        <taxon>BOP clade</taxon>
        <taxon>Pooideae</taxon>
        <taxon>Triticodae</taxon>
        <taxon>Triticeae</taxon>
        <taxon>Triticinae</taxon>
        <taxon>Triticum</taxon>
    </lineage>
</organism>
<dbReference type="EnsemblPlants" id="TuG1812G0200001230.01.T02">
    <property type="protein sequence ID" value="TuG1812G0200001230.01.T02"/>
    <property type="gene ID" value="TuG1812G0200001230.01"/>
</dbReference>
<dbReference type="SUPFAM" id="SSF51445">
    <property type="entry name" value="(Trans)glycosidases"/>
    <property type="match status" value="1"/>
</dbReference>
<reference evidence="8" key="1">
    <citation type="journal article" date="2013" name="Nature">
        <title>Draft genome of the wheat A-genome progenitor Triticum urartu.</title>
        <authorList>
            <person name="Ling H.Q."/>
            <person name="Zhao S."/>
            <person name="Liu D."/>
            <person name="Wang J."/>
            <person name="Sun H."/>
            <person name="Zhang C."/>
            <person name="Fan H."/>
            <person name="Li D."/>
            <person name="Dong L."/>
            <person name="Tao Y."/>
            <person name="Gao C."/>
            <person name="Wu H."/>
            <person name="Li Y."/>
            <person name="Cui Y."/>
            <person name="Guo X."/>
            <person name="Zheng S."/>
            <person name="Wang B."/>
            <person name="Yu K."/>
            <person name="Liang Q."/>
            <person name="Yang W."/>
            <person name="Lou X."/>
            <person name="Chen J."/>
            <person name="Feng M."/>
            <person name="Jian J."/>
            <person name="Zhang X."/>
            <person name="Luo G."/>
            <person name="Jiang Y."/>
            <person name="Liu J."/>
            <person name="Wang Z."/>
            <person name="Sha Y."/>
            <person name="Zhang B."/>
            <person name="Wu H."/>
            <person name="Tang D."/>
            <person name="Shen Q."/>
            <person name="Xue P."/>
            <person name="Zou S."/>
            <person name="Wang X."/>
            <person name="Liu X."/>
            <person name="Wang F."/>
            <person name="Yang Y."/>
            <person name="An X."/>
            <person name="Dong Z."/>
            <person name="Zhang K."/>
            <person name="Zhang X."/>
            <person name="Luo M.C."/>
            <person name="Dvorak J."/>
            <person name="Tong Y."/>
            <person name="Wang J."/>
            <person name="Yang H."/>
            <person name="Li Z."/>
            <person name="Wang D."/>
            <person name="Zhang A."/>
            <person name="Wang J."/>
        </authorList>
    </citation>
    <scope>NUCLEOTIDE SEQUENCE</scope>
    <source>
        <strain evidence="8">cv. G1812</strain>
    </source>
</reference>
<keyword evidence="5" id="KW-0378">Hydrolase</keyword>
<keyword evidence="2 5" id="KW-0119">Carbohydrate metabolism</keyword>
<dbReference type="PANTHER" id="PTHR31352">
    <property type="entry name" value="BETA-AMYLASE 1, CHLOROPLASTIC"/>
    <property type="match status" value="1"/>
</dbReference>
<dbReference type="AlphaFoldDB" id="A0A8R7PAM2"/>
<dbReference type="GO" id="GO:0000272">
    <property type="term" value="P:polysaccharide catabolic process"/>
    <property type="evidence" value="ECO:0007669"/>
    <property type="project" value="UniProtKB-KW"/>
</dbReference>
<gene>
    <name evidence="7" type="primary">LOC125535776</name>
</gene>
<dbReference type="Proteomes" id="UP000015106">
    <property type="component" value="Chromosome 2"/>
</dbReference>
<sequence>MLGSTRRGKPPIEFPNRDWLPSMDALQTQHAAAAASPAARRLRGGGAAPGRVEFGRPRRRGSARDVLSVAGPGRFSGQAAGAVGGGGSKNSLEVEDVGAVRLFVGLPINSVTDGATVNSARGIEAGMRAVKLLGVDGVELQVFWSVVQPESPDKFSWAGYRAVADMARDEGLSLRVSLRIHGSPGGSVPKLPSWVGAAAAKDRDILFTDGAGGRHEDCLSFAVDELPVLAGMSPLQRYEAFFRSFVDAFDDLFESTITDVTVGLGPNGELRYPSYPPGSDVTQFIGVGEFQCYDKYMLAQLKQHAEALGNPLWGLSGPHDAPGYNESPDSSEFFRDHGSWDSPYGDFFLSWYAGKLLSHGDRVLGMASRVFGSKPVELSAKVPFMHWWHGAASRPAEAVAGFYKSNKKNGYSPVAKVFAQHGCTMVVPGMDVCMNKQQRNTGSSPDKLLVQIKNACRRHGARIAGENASLVMTHTSSFSRIKSNIVTVERMRPSFFTYRRMGAEFFSPEHWPPFMEFVRTVVCGEWDEDDEMAASVSTYDELPQPV</sequence>
<accession>A0A8R7PAM2</accession>
<dbReference type="GO" id="GO:0016161">
    <property type="term" value="F:beta-amylase activity"/>
    <property type="evidence" value="ECO:0007669"/>
    <property type="project" value="UniProtKB-EC"/>
</dbReference>
<keyword evidence="8" id="KW-1185">Reference proteome</keyword>
<evidence type="ECO:0000256" key="5">
    <source>
        <dbReference type="RuleBase" id="RU000509"/>
    </source>
</evidence>
<keyword evidence="3 5" id="KW-0624">Polysaccharide degradation</keyword>
<dbReference type="PANTHER" id="PTHR31352:SF3">
    <property type="entry name" value="INACTIVE BETA-AMYLASE 9"/>
    <property type="match status" value="1"/>
</dbReference>
<evidence type="ECO:0000256" key="6">
    <source>
        <dbReference type="SAM" id="MobiDB-lite"/>
    </source>
</evidence>
<feature type="active site" description="Proton donor" evidence="4">
    <location>
        <position position="269"/>
    </location>
</feature>
<evidence type="ECO:0000256" key="1">
    <source>
        <dbReference type="ARBA" id="ARBA00005652"/>
    </source>
</evidence>
<keyword evidence="5" id="KW-0326">Glycosidase</keyword>
<evidence type="ECO:0000313" key="8">
    <source>
        <dbReference type="Proteomes" id="UP000015106"/>
    </source>
</evidence>
<feature type="region of interest" description="Disordered" evidence="6">
    <location>
        <begin position="39"/>
        <end position="64"/>
    </location>
</feature>
<dbReference type="EC" id="3.2.1.2" evidence="5"/>
<dbReference type="InterPro" id="IPR017853">
    <property type="entry name" value="GH"/>
</dbReference>